<dbReference type="KEGG" id="dez:DKM44_02615"/>
<organism evidence="1 2">
    <name type="scientific">Deinococcus irradiatisoli</name>
    <dbReference type="NCBI Taxonomy" id="2202254"/>
    <lineage>
        <taxon>Bacteria</taxon>
        <taxon>Thermotogati</taxon>
        <taxon>Deinococcota</taxon>
        <taxon>Deinococci</taxon>
        <taxon>Deinococcales</taxon>
        <taxon>Deinococcaceae</taxon>
        <taxon>Deinococcus</taxon>
    </lineage>
</organism>
<accession>A0A2Z3JGY2</accession>
<sequence length="126" mass="13280">MLSLLLALGSSGLGPAQGLVRLGDPLPPHPWSRSEGDDERELVVLYSHDCGDLGELWSAVLSAGLPVRAVNAEDVASPAPRGLSVWHGPDATAFARALKVSAYPTVLLVRGERVLNAWEGTFSGKL</sequence>
<dbReference type="AlphaFoldDB" id="A0A2Z3JGY2"/>
<gene>
    <name evidence="1" type="ORF">DKM44_02615</name>
</gene>
<name>A0A2Z3JGY2_9DEIO</name>
<dbReference type="Proteomes" id="UP000245368">
    <property type="component" value="Chromosome"/>
</dbReference>
<proteinExistence type="predicted"/>
<protein>
    <submittedName>
        <fullName evidence="1">Penicillin-binding protein</fullName>
    </submittedName>
</protein>
<evidence type="ECO:0000313" key="1">
    <source>
        <dbReference type="EMBL" id="AWN24427.1"/>
    </source>
</evidence>
<evidence type="ECO:0000313" key="2">
    <source>
        <dbReference type="Proteomes" id="UP000245368"/>
    </source>
</evidence>
<dbReference type="OrthoDB" id="70171at2"/>
<keyword evidence="2" id="KW-1185">Reference proteome</keyword>
<reference evidence="1 2" key="1">
    <citation type="submission" date="2018-05" db="EMBL/GenBank/DDBJ databases">
        <title>Complete Genome Sequence of Deinococcus sp. strain 17bor-2.</title>
        <authorList>
            <person name="Srinivasan S."/>
        </authorList>
    </citation>
    <scope>NUCLEOTIDE SEQUENCE [LARGE SCALE GENOMIC DNA]</scope>
    <source>
        <strain evidence="1 2">17bor-2</strain>
    </source>
</reference>
<dbReference type="EMBL" id="CP029494">
    <property type="protein sequence ID" value="AWN24427.1"/>
    <property type="molecule type" value="Genomic_DNA"/>
</dbReference>